<organism evidence="2">
    <name type="scientific">viral metagenome</name>
    <dbReference type="NCBI Taxonomy" id="1070528"/>
    <lineage>
        <taxon>unclassified sequences</taxon>
        <taxon>metagenomes</taxon>
        <taxon>organismal metagenomes</taxon>
    </lineage>
</organism>
<keyword evidence="1" id="KW-0472">Membrane</keyword>
<feature type="transmembrane region" description="Helical" evidence="1">
    <location>
        <begin position="123"/>
        <end position="144"/>
    </location>
</feature>
<reference evidence="2" key="1">
    <citation type="journal article" date="2020" name="Nature">
        <title>Giant virus diversity and host interactions through global metagenomics.</title>
        <authorList>
            <person name="Schulz F."/>
            <person name="Roux S."/>
            <person name="Paez-Espino D."/>
            <person name="Jungbluth S."/>
            <person name="Walsh D.A."/>
            <person name="Denef V.J."/>
            <person name="McMahon K.D."/>
            <person name="Konstantinidis K.T."/>
            <person name="Eloe-Fadrosh E.A."/>
            <person name="Kyrpides N.C."/>
            <person name="Woyke T."/>
        </authorList>
    </citation>
    <scope>NUCLEOTIDE SEQUENCE</scope>
    <source>
        <strain evidence="2">GVMAG-M-3300022752-66</strain>
    </source>
</reference>
<sequence length="163" mass="18400">MASPIDYTSKIQTLKDQFYPILTDYKQAFVNTNKYPDVGEYQTIYASSKTNLDSALTGIFSTRTSIETNLETLKDKLLDLDKKITYEKSLNTKLNKQYGQLSGNSNSSDVMLDDSKNLYQTQYVANVTLFIGIFLLTGVMYKVFKQTPIDVVASGVKMPSIKR</sequence>
<name>A0A6C0CWA7_9ZZZZ</name>
<proteinExistence type="predicted"/>
<accession>A0A6C0CWA7</accession>
<protein>
    <submittedName>
        <fullName evidence="2">Uncharacterized protein</fullName>
    </submittedName>
</protein>
<evidence type="ECO:0000313" key="2">
    <source>
        <dbReference type="EMBL" id="QHT08537.1"/>
    </source>
</evidence>
<keyword evidence="1" id="KW-0812">Transmembrane</keyword>
<dbReference type="EMBL" id="MN739498">
    <property type="protein sequence ID" value="QHT08537.1"/>
    <property type="molecule type" value="Genomic_DNA"/>
</dbReference>
<keyword evidence="1" id="KW-1133">Transmembrane helix</keyword>
<evidence type="ECO:0000256" key="1">
    <source>
        <dbReference type="SAM" id="Phobius"/>
    </source>
</evidence>
<dbReference type="AlphaFoldDB" id="A0A6C0CWA7"/>